<protein>
    <recommendedName>
        <fullName evidence="1">Peptidyl-prolyl cis-trans isomerase</fullName>
        <shortName evidence="1">PPIase</shortName>
        <ecNumber evidence="1">5.2.1.8</ecNumber>
    </recommendedName>
</protein>
<comment type="function">
    <text evidence="1">PPIases accelerate the folding of proteins. It catalyzes the cis-trans isomerization of proline imidic peptide bonds in oligopeptides.</text>
</comment>
<dbReference type="EMBL" id="KK583189">
    <property type="protein sequence ID" value="KDO35611.1"/>
    <property type="molecule type" value="Genomic_DNA"/>
</dbReference>
<dbReference type="InterPro" id="IPR029000">
    <property type="entry name" value="Cyclophilin-like_dom_sf"/>
</dbReference>
<dbReference type="InterPro" id="IPR002130">
    <property type="entry name" value="Cyclophilin-type_PPIase_dom"/>
</dbReference>
<dbReference type="PANTHER" id="PTHR11071:SF553">
    <property type="entry name" value="PEPTIDYL-PROLYL CIS-TRANS ISOMERASE"/>
    <property type="match status" value="1"/>
</dbReference>
<dbReference type="GO" id="GO:0006457">
    <property type="term" value="P:protein folding"/>
    <property type="evidence" value="ECO:0007669"/>
    <property type="project" value="TreeGrafter"/>
</dbReference>
<comment type="catalytic activity">
    <reaction evidence="1">
        <text>[protein]-peptidylproline (omega=180) = [protein]-peptidylproline (omega=0)</text>
        <dbReference type="Rhea" id="RHEA:16237"/>
        <dbReference type="Rhea" id="RHEA-COMP:10747"/>
        <dbReference type="Rhea" id="RHEA-COMP:10748"/>
        <dbReference type="ChEBI" id="CHEBI:83833"/>
        <dbReference type="ChEBI" id="CHEBI:83834"/>
        <dbReference type="EC" id="5.2.1.8"/>
    </reaction>
</comment>
<evidence type="ECO:0000256" key="1">
    <source>
        <dbReference type="RuleBase" id="RU363019"/>
    </source>
</evidence>
<dbReference type="PANTHER" id="PTHR11071">
    <property type="entry name" value="PEPTIDYL-PROLYL CIS-TRANS ISOMERASE"/>
    <property type="match status" value="1"/>
</dbReference>
<dbReference type="Proteomes" id="UP000030745">
    <property type="component" value="Unassembled WGS sequence"/>
</dbReference>
<accession>A0A067DAG2</accession>
<feature type="domain" description="PPIase cyclophilin-type" evidence="3">
    <location>
        <begin position="85"/>
        <end position="247"/>
    </location>
</feature>
<name>A0A067DAG2_SAPPC</name>
<dbReference type="KEGG" id="spar:SPRG_00455"/>
<dbReference type="EC" id="5.2.1.8" evidence="1"/>
<dbReference type="STRING" id="695850.A0A067DAG2"/>
<dbReference type="RefSeq" id="XP_012193939.1">
    <property type="nucleotide sequence ID" value="XM_012338549.1"/>
</dbReference>
<dbReference type="PROSITE" id="PS50072">
    <property type="entry name" value="CSA_PPIASE_2"/>
    <property type="match status" value="1"/>
</dbReference>
<dbReference type="GeneID" id="24123094"/>
<sequence length="250" mass="27193">MLPRTSGGRRPHGLAAGGASSVTKLIAICVASVMVVYFIWMQRALAPATPANLHEAAALNEVVPTVHATRQTRKWTRKPGRRYVWIDMSIDGKKAGRITAELFMDIVPKTAENFRGLVTGDNALGLQYKGSKCHRIIKNFVVQCGDFETGKGYGGKSIYGGKFADEPEGLKLEHSKRYILQMANSGPNSNGSQFCFMLSAAPHLNGRHVVFGEVIDGFEVVDAMETSGVEQDGVHLDHNVVFVDGGEIFD</sequence>
<dbReference type="AlphaFoldDB" id="A0A067DAG2"/>
<keyword evidence="2" id="KW-1133">Transmembrane helix</keyword>
<dbReference type="OMA" id="GHNCHRI"/>
<evidence type="ECO:0000313" key="5">
    <source>
        <dbReference type="Proteomes" id="UP000030745"/>
    </source>
</evidence>
<feature type="transmembrane region" description="Helical" evidence="2">
    <location>
        <begin position="21"/>
        <end position="40"/>
    </location>
</feature>
<keyword evidence="2" id="KW-0472">Membrane</keyword>
<evidence type="ECO:0000313" key="4">
    <source>
        <dbReference type="EMBL" id="KDO35611.1"/>
    </source>
</evidence>
<dbReference type="OrthoDB" id="193499at2759"/>
<keyword evidence="1" id="KW-0413">Isomerase</keyword>
<dbReference type="VEuPathDB" id="FungiDB:SPRG_00455"/>
<evidence type="ECO:0000256" key="2">
    <source>
        <dbReference type="SAM" id="Phobius"/>
    </source>
</evidence>
<dbReference type="FunFam" id="2.40.100.10:FF:000050">
    <property type="entry name" value="Peptidyl-prolyl cis-trans isomerase"/>
    <property type="match status" value="1"/>
</dbReference>
<keyword evidence="1" id="KW-0697">Rotamase</keyword>
<dbReference type="SUPFAM" id="SSF50891">
    <property type="entry name" value="Cyclophilin-like"/>
    <property type="match status" value="1"/>
</dbReference>
<dbReference type="GO" id="GO:0005737">
    <property type="term" value="C:cytoplasm"/>
    <property type="evidence" value="ECO:0007669"/>
    <property type="project" value="TreeGrafter"/>
</dbReference>
<dbReference type="Pfam" id="PF00160">
    <property type="entry name" value="Pro_isomerase"/>
    <property type="match status" value="1"/>
</dbReference>
<proteinExistence type="inferred from homology"/>
<dbReference type="GO" id="GO:0003755">
    <property type="term" value="F:peptidyl-prolyl cis-trans isomerase activity"/>
    <property type="evidence" value="ECO:0007669"/>
    <property type="project" value="UniProtKB-UniRule"/>
</dbReference>
<gene>
    <name evidence="4" type="ORF">SPRG_00455</name>
</gene>
<dbReference type="Gene3D" id="2.40.100.10">
    <property type="entry name" value="Cyclophilin-like"/>
    <property type="match status" value="1"/>
</dbReference>
<organism evidence="4 5">
    <name type="scientific">Saprolegnia parasitica (strain CBS 223.65)</name>
    <dbReference type="NCBI Taxonomy" id="695850"/>
    <lineage>
        <taxon>Eukaryota</taxon>
        <taxon>Sar</taxon>
        <taxon>Stramenopiles</taxon>
        <taxon>Oomycota</taxon>
        <taxon>Saprolegniomycetes</taxon>
        <taxon>Saprolegniales</taxon>
        <taxon>Saprolegniaceae</taxon>
        <taxon>Saprolegnia</taxon>
    </lineage>
</organism>
<reference evidence="4 5" key="1">
    <citation type="journal article" date="2013" name="PLoS Genet.">
        <title>Distinctive expansion of potential virulence genes in the genome of the oomycete fish pathogen Saprolegnia parasitica.</title>
        <authorList>
            <person name="Jiang R.H."/>
            <person name="de Bruijn I."/>
            <person name="Haas B.J."/>
            <person name="Belmonte R."/>
            <person name="Lobach L."/>
            <person name="Christie J."/>
            <person name="van den Ackerveken G."/>
            <person name="Bottin A."/>
            <person name="Bulone V."/>
            <person name="Diaz-Moreno S.M."/>
            <person name="Dumas B."/>
            <person name="Fan L."/>
            <person name="Gaulin E."/>
            <person name="Govers F."/>
            <person name="Grenville-Briggs L.J."/>
            <person name="Horner N.R."/>
            <person name="Levin J.Z."/>
            <person name="Mammella M."/>
            <person name="Meijer H.J."/>
            <person name="Morris P."/>
            <person name="Nusbaum C."/>
            <person name="Oome S."/>
            <person name="Phillips A.J."/>
            <person name="van Rooyen D."/>
            <person name="Rzeszutek E."/>
            <person name="Saraiva M."/>
            <person name="Secombes C.J."/>
            <person name="Seidl M.F."/>
            <person name="Snel B."/>
            <person name="Stassen J.H."/>
            <person name="Sykes S."/>
            <person name="Tripathy S."/>
            <person name="van den Berg H."/>
            <person name="Vega-Arreguin J.C."/>
            <person name="Wawra S."/>
            <person name="Young S.K."/>
            <person name="Zeng Q."/>
            <person name="Dieguez-Uribeondo J."/>
            <person name="Russ C."/>
            <person name="Tyler B.M."/>
            <person name="van West P."/>
        </authorList>
    </citation>
    <scope>NUCLEOTIDE SEQUENCE [LARGE SCALE GENOMIC DNA]</scope>
    <source>
        <strain evidence="4 5">CBS 223.65</strain>
    </source>
</reference>
<comment type="similarity">
    <text evidence="1">Belongs to the cyclophilin-type PPIase family.</text>
</comment>
<keyword evidence="5" id="KW-1185">Reference proteome</keyword>
<evidence type="ECO:0000259" key="3">
    <source>
        <dbReference type="PROSITE" id="PS50072"/>
    </source>
</evidence>
<dbReference type="GO" id="GO:0016018">
    <property type="term" value="F:cyclosporin A binding"/>
    <property type="evidence" value="ECO:0007669"/>
    <property type="project" value="TreeGrafter"/>
</dbReference>
<keyword evidence="2" id="KW-0812">Transmembrane</keyword>
<dbReference type="PRINTS" id="PR00153">
    <property type="entry name" value="CSAPPISMRASE"/>
</dbReference>